<dbReference type="InterPro" id="IPR032092">
    <property type="entry name" value="PilW"/>
</dbReference>
<keyword evidence="1" id="KW-0812">Transmembrane</keyword>
<comment type="caution">
    <text evidence="2">The sequence shown here is derived from an EMBL/GenBank/DDBJ whole genome shotgun (WGS) entry which is preliminary data.</text>
</comment>
<dbReference type="Pfam" id="PF07963">
    <property type="entry name" value="N_methyl"/>
    <property type="match status" value="1"/>
</dbReference>
<feature type="transmembrane region" description="Helical" evidence="1">
    <location>
        <begin position="12"/>
        <end position="34"/>
    </location>
</feature>
<organism evidence="2 3">
    <name type="scientific">Acinetobacter silvestris</name>
    <dbReference type="NCBI Taxonomy" id="1977882"/>
    <lineage>
        <taxon>Bacteria</taxon>
        <taxon>Pseudomonadati</taxon>
        <taxon>Pseudomonadota</taxon>
        <taxon>Gammaproteobacteria</taxon>
        <taxon>Moraxellales</taxon>
        <taxon>Moraxellaceae</taxon>
        <taxon>Acinetobacter</taxon>
    </lineage>
</organism>
<keyword evidence="3" id="KW-1185">Reference proteome</keyword>
<proteinExistence type="predicted"/>
<dbReference type="SUPFAM" id="SSF54523">
    <property type="entry name" value="Pili subunits"/>
    <property type="match status" value="1"/>
</dbReference>
<dbReference type="GO" id="GO:0043683">
    <property type="term" value="P:type IV pilus assembly"/>
    <property type="evidence" value="ECO:0007669"/>
    <property type="project" value="InterPro"/>
</dbReference>
<name>A0A1Y3CKG9_9GAMM</name>
<dbReference type="OrthoDB" id="6712892at2"/>
<dbReference type="AlphaFoldDB" id="A0A1Y3CKG9"/>
<evidence type="ECO:0000256" key="1">
    <source>
        <dbReference type="SAM" id="Phobius"/>
    </source>
</evidence>
<evidence type="ECO:0000313" key="3">
    <source>
        <dbReference type="Proteomes" id="UP000242765"/>
    </source>
</evidence>
<dbReference type="InterPro" id="IPR012902">
    <property type="entry name" value="N_methyl_site"/>
</dbReference>
<keyword evidence="1" id="KW-1133">Transmembrane helix</keyword>
<accession>A0A1Y3CKG9</accession>
<dbReference type="Proteomes" id="UP000242765">
    <property type="component" value="Unassembled WGS sequence"/>
</dbReference>
<reference evidence="2 3" key="1">
    <citation type="submission" date="2017-04" db="EMBL/GenBank/DDBJ databases">
        <title>High diversity of culturable Acinetobacter species in natural soil and water ecosystems.</title>
        <authorList>
            <person name="Nemec A."/>
            <person name="Radolfova-Krizova L."/>
        </authorList>
    </citation>
    <scope>NUCLEOTIDE SEQUENCE [LARGE SCALE GENOMIC DNA]</scope>
    <source>
        <strain evidence="2 3">ANC 4999</strain>
    </source>
</reference>
<sequence length="328" mass="35673">MTTLNVEKGFTLLELMIALVLGLLVAAAAIQLFIGGFLTSRMQEANAELQSSGVFGLDYMARDIRLANFGNIVRPDLNDQTPWGGIVLTALDATNNKTNIPYPAAAPFISSGLLSHSKGNQEDVSTVKNEWQGLSNVDLTSDQLTIQFVAPNDMVNCEGQNVQEGDYVIQRYFLRRDPADATSGVNFGLACDANTPTALGANPIAKPTTITAFGDAGQIIMPRVDHFTVQFGTRDSNNNLAYYTINQYRAAANTARAKTPAEEPPRIVLVKMAVLVRSLDDTKNKNIDLTKKILILNQSVTLNDAKTQYARRVYTTSVAMRNGLGVPR</sequence>
<dbReference type="PROSITE" id="PS00409">
    <property type="entry name" value="PROKAR_NTER_METHYL"/>
    <property type="match status" value="1"/>
</dbReference>
<keyword evidence="1" id="KW-0472">Membrane</keyword>
<dbReference type="STRING" id="1977882.B9T28_00425"/>
<dbReference type="NCBIfam" id="TIGR02532">
    <property type="entry name" value="IV_pilin_GFxxxE"/>
    <property type="match status" value="1"/>
</dbReference>
<evidence type="ECO:0000313" key="2">
    <source>
        <dbReference type="EMBL" id="OTG67691.1"/>
    </source>
</evidence>
<gene>
    <name evidence="2" type="ORF">B9T28_00425</name>
</gene>
<dbReference type="Pfam" id="PF16074">
    <property type="entry name" value="PilW"/>
    <property type="match status" value="1"/>
</dbReference>
<dbReference type="InterPro" id="IPR045584">
    <property type="entry name" value="Pilin-like"/>
</dbReference>
<dbReference type="EMBL" id="NEGB01000001">
    <property type="protein sequence ID" value="OTG67691.1"/>
    <property type="molecule type" value="Genomic_DNA"/>
</dbReference>
<protein>
    <submittedName>
        <fullName evidence="2">Pilus assembly protein PilW</fullName>
    </submittedName>
</protein>